<dbReference type="Pfam" id="PF13383">
    <property type="entry name" value="Methyltransf_22"/>
    <property type="match status" value="1"/>
</dbReference>
<evidence type="ECO:0000313" key="5">
    <source>
        <dbReference type="Proteomes" id="UP001217089"/>
    </source>
</evidence>
<keyword evidence="2" id="KW-0812">Transmembrane</keyword>
<feature type="transmembrane region" description="Helical" evidence="2">
    <location>
        <begin position="30"/>
        <end position="50"/>
    </location>
</feature>
<dbReference type="EMBL" id="JARBDR010000141">
    <property type="protein sequence ID" value="KAJ8320695.1"/>
    <property type="molecule type" value="Genomic_DNA"/>
</dbReference>
<keyword evidence="5" id="KW-1185">Reference proteome</keyword>
<dbReference type="InterPro" id="IPR026913">
    <property type="entry name" value="METTL24"/>
</dbReference>
<proteinExistence type="predicted"/>
<reference evidence="4 5" key="1">
    <citation type="submission" date="2022-12" db="EMBL/GenBank/DDBJ databases">
        <title>Chromosome-level genome of Tegillarca granosa.</title>
        <authorList>
            <person name="Kim J."/>
        </authorList>
    </citation>
    <scope>NUCLEOTIDE SEQUENCE [LARGE SCALE GENOMIC DNA]</scope>
    <source>
        <strain evidence="4">Teg-2019</strain>
        <tissue evidence="4">Adductor muscle</tissue>
    </source>
</reference>
<accession>A0ABQ9FWN0</accession>
<feature type="region of interest" description="Disordered" evidence="1">
    <location>
        <begin position="80"/>
        <end position="120"/>
    </location>
</feature>
<protein>
    <recommendedName>
        <fullName evidence="3">Methyltransferase domain-containing protein</fullName>
    </recommendedName>
</protein>
<evidence type="ECO:0000313" key="4">
    <source>
        <dbReference type="EMBL" id="KAJ8320695.1"/>
    </source>
</evidence>
<dbReference type="PANTHER" id="PTHR32026:SF10">
    <property type="entry name" value="METHYLTRANSFERASE-LIKE PROTEIN 24-RELATED"/>
    <property type="match status" value="1"/>
</dbReference>
<evidence type="ECO:0000259" key="3">
    <source>
        <dbReference type="Pfam" id="PF13383"/>
    </source>
</evidence>
<dbReference type="PANTHER" id="PTHR32026">
    <property type="entry name" value="METHYLTRANSFERASE-LIKE PROTEIN 24"/>
    <property type="match status" value="1"/>
</dbReference>
<dbReference type="Proteomes" id="UP001217089">
    <property type="component" value="Unassembled WGS sequence"/>
</dbReference>
<feature type="compositionally biased region" description="Basic and acidic residues" evidence="1">
    <location>
        <begin position="103"/>
        <end position="120"/>
    </location>
</feature>
<comment type="caution">
    <text evidence="4">The sequence shown here is derived from an EMBL/GenBank/DDBJ whole genome shotgun (WGS) entry which is preliminary data.</text>
</comment>
<name>A0ABQ9FWN0_TEGGR</name>
<gene>
    <name evidence="4" type="ORF">KUTeg_002282</name>
</gene>
<feature type="domain" description="Methyltransferase" evidence="3">
    <location>
        <begin position="146"/>
        <end position="206"/>
    </location>
</feature>
<sequence>MYFCYRGFLIISEGTRRLLQFNSKMRCRRGVEISAGIALILLAILFYQLYLQNIVILYVGNTNYTKALQDNELILQNKNAEQTQSQNTAQASPEKTQAAQADSPEKQPKPAEKMPVELPPKPDIEKLDFKAASSLYEKYVITKQESCKIIRLGNVQDGGWDLCSDSGYEPRNDGSCLVYSVGINNDFSFDDAISRKYGCTVHCFDPSLECFQLTPVNVL</sequence>
<evidence type="ECO:0000256" key="1">
    <source>
        <dbReference type="SAM" id="MobiDB-lite"/>
    </source>
</evidence>
<keyword evidence="2" id="KW-1133">Transmembrane helix</keyword>
<feature type="compositionally biased region" description="Polar residues" evidence="1">
    <location>
        <begin position="80"/>
        <end position="100"/>
    </location>
</feature>
<keyword evidence="2" id="KW-0472">Membrane</keyword>
<evidence type="ECO:0000256" key="2">
    <source>
        <dbReference type="SAM" id="Phobius"/>
    </source>
</evidence>
<dbReference type="InterPro" id="IPR025714">
    <property type="entry name" value="Methyltranfer_dom"/>
</dbReference>
<organism evidence="4 5">
    <name type="scientific">Tegillarca granosa</name>
    <name type="common">Malaysian cockle</name>
    <name type="synonym">Anadara granosa</name>
    <dbReference type="NCBI Taxonomy" id="220873"/>
    <lineage>
        <taxon>Eukaryota</taxon>
        <taxon>Metazoa</taxon>
        <taxon>Spiralia</taxon>
        <taxon>Lophotrochozoa</taxon>
        <taxon>Mollusca</taxon>
        <taxon>Bivalvia</taxon>
        <taxon>Autobranchia</taxon>
        <taxon>Pteriomorphia</taxon>
        <taxon>Arcoida</taxon>
        <taxon>Arcoidea</taxon>
        <taxon>Arcidae</taxon>
        <taxon>Tegillarca</taxon>
    </lineage>
</organism>